<proteinExistence type="predicted"/>
<keyword evidence="3" id="KW-1185">Reference proteome</keyword>
<reference evidence="2 3" key="1">
    <citation type="submission" date="2019-10" db="EMBL/GenBank/DDBJ databases">
        <title>Streptomyces sp. strain GY16 isolated from leaves of Broussonetia papyrifera.</title>
        <authorList>
            <person name="Mo P."/>
        </authorList>
    </citation>
    <scope>NUCLEOTIDE SEQUENCE [LARGE SCALE GENOMIC DNA]</scope>
    <source>
        <strain evidence="2 3">GY16</strain>
    </source>
</reference>
<dbReference type="AlphaFoldDB" id="A0A5P8K5I7"/>
<feature type="region of interest" description="Disordered" evidence="1">
    <location>
        <begin position="1"/>
        <end position="22"/>
    </location>
</feature>
<gene>
    <name evidence="2" type="ORF">F9278_23180</name>
</gene>
<organism evidence="2 3">
    <name type="scientific">Streptomyces phaeolivaceus</name>
    <dbReference type="NCBI Taxonomy" id="2653200"/>
    <lineage>
        <taxon>Bacteria</taxon>
        <taxon>Bacillati</taxon>
        <taxon>Actinomycetota</taxon>
        <taxon>Actinomycetes</taxon>
        <taxon>Kitasatosporales</taxon>
        <taxon>Streptomycetaceae</taxon>
        <taxon>Streptomyces</taxon>
    </lineage>
</organism>
<accession>A0A5P8K5I7</accession>
<sequence length="91" mass="10124">MSKAPRFRRTPPVTQYGSADLKNMTAEEISAAAEAGHFHELEDGRDPDASVDHKAGCSKPPVERVMVDNRSVRQSDPVRFRCPECIVTKEI</sequence>
<dbReference type="KEGG" id="sphv:F9278_23180"/>
<evidence type="ECO:0000313" key="3">
    <source>
        <dbReference type="Proteomes" id="UP000327294"/>
    </source>
</evidence>
<name>A0A5P8K5I7_9ACTN</name>
<dbReference type="Proteomes" id="UP000327294">
    <property type="component" value="Chromosome"/>
</dbReference>
<protein>
    <submittedName>
        <fullName evidence="2">Uncharacterized protein</fullName>
    </submittedName>
</protein>
<evidence type="ECO:0000256" key="1">
    <source>
        <dbReference type="SAM" id="MobiDB-lite"/>
    </source>
</evidence>
<evidence type="ECO:0000313" key="2">
    <source>
        <dbReference type="EMBL" id="QFQ98583.1"/>
    </source>
</evidence>
<dbReference type="EMBL" id="CP045096">
    <property type="protein sequence ID" value="QFQ98583.1"/>
    <property type="molecule type" value="Genomic_DNA"/>
</dbReference>
<dbReference type="RefSeq" id="WP_152170039.1">
    <property type="nucleotide sequence ID" value="NZ_CP045096.1"/>
</dbReference>